<dbReference type="Proteomes" id="UP000278035">
    <property type="component" value="Chromosome"/>
</dbReference>
<dbReference type="Gene3D" id="3.40.630.30">
    <property type="match status" value="1"/>
</dbReference>
<sequence length="185" mass="20484">MIMIRQLTHADFDAVINLGEIVHGSGYMDLAELTAIYHKGIKNGINANFVAIENEQLIGFRLTYAAGQWPQDQWCTVDQWGVAFEDVCYFKSNTIAESARGQGLGGELLAASKAAVIAQGAKAGVSHLWQQSPNNAAVRYFTKAGGQLIKQHPQRWHQRYMGEDYICVLCGEDCHCDACEMLLVF</sequence>
<dbReference type="SUPFAM" id="SSF55729">
    <property type="entry name" value="Acyl-CoA N-acyltransferases (Nat)"/>
    <property type="match status" value="1"/>
</dbReference>
<evidence type="ECO:0000313" key="3">
    <source>
        <dbReference type="Proteomes" id="UP000278035"/>
    </source>
</evidence>
<proteinExistence type="predicted"/>
<feature type="domain" description="N-acetyltransferase" evidence="1">
    <location>
        <begin position="2"/>
        <end position="166"/>
    </location>
</feature>
<dbReference type="AlphaFoldDB" id="A0A3G8LT80"/>
<name>A0A3G8LT80_9GAMM</name>
<dbReference type="EMBL" id="CP034015">
    <property type="protein sequence ID" value="AZG71990.1"/>
    <property type="molecule type" value="Genomic_DNA"/>
</dbReference>
<dbReference type="Pfam" id="PF00583">
    <property type="entry name" value="Acetyltransf_1"/>
    <property type="match status" value="1"/>
</dbReference>
<evidence type="ECO:0000313" key="2">
    <source>
        <dbReference type="EMBL" id="AZG71990.1"/>
    </source>
</evidence>
<dbReference type="InterPro" id="IPR016181">
    <property type="entry name" value="Acyl_CoA_acyltransferase"/>
</dbReference>
<accession>A0A3G8LT80</accession>
<dbReference type="CDD" id="cd04301">
    <property type="entry name" value="NAT_SF"/>
    <property type="match status" value="1"/>
</dbReference>
<dbReference type="KEGG" id="slj:EGC82_03955"/>
<dbReference type="GO" id="GO:0016747">
    <property type="term" value="F:acyltransferase activity, transferring groups other than amino-acyl groups"/>
    <property type="evidence" value="ECO:0007669"/>
    <property type="project" value="InterPro"/>
</dbReference>
<organism evidence="2 3">
    <name type="scientific">Shewanella livingstonensis</name>
    <dbReference type="NCBI Taxonomy" id="150120"/>
    <lineage>
        <taxon>Bacteria</taxon>
        <taxon>Pseudomonadati</taxon>
        <taxon>Pseudomonadota</taxon>
        <taxon>Gammaproteobacteria</taxon>
        <taxon>Alteromonadales</taxon>
        <taxon>Shewanellaceae</taxon>
        <taxon>Shewanella</taxon>
    </lineage>
</organism>
<keyword evidence="3" id="KW-1185">Reference proteome</keyword>
<keyword evidence="2" id="KW-0808">Transferase</keyword>
<dbReference type="OrthoDB" id="6321659at2"/>
<reference evidence="3" key="1">
    <citation type="submission" date="2018-11" db="EMBL/GenBank/DDBJ databases">
        <title>Shewanella sp. M2.</title>
        <authorList>
            <person name="Hwang Y.J."/>
            <person name="Hwang C.Y."/>
        </authorList>
    </citation>
    <scope>NUCLEOTIDE SEQUENCE [LARGE SCALE GENOMIC DNA]</scope>
    <source>
        <strain evidence="3">LMG 19866</strain>
    </source>
</reference>
<dbReference type="InterPro" id="IPR000182">
    <property type="entry name" value="GNAT_dom"/>
</dbReference>
<evidence type="ECO:0000259" key="1">
    <source>
        <dbReference type="PROSITE" id="PS51186"/>
    </source>
</evidence>
<gene>
    <name evidence="2" type="ORF">EGC82_03955</name>
</gene>
<dbReference type="PROSITE" id="PS51186">
    <property type="entry name" value="GNAT"/>
    <property type="match status" value="1"/>
</dbReference>
<protein>
    <submittedName>
        <fullName evidence="2">GNAT family N-acetyltransferase</fullName>
    </submittedName>
</protein>